<dbReference type="EMBL" id="CADEPI010000107">
    <property type="protein sequence ID" value="CAB3375054.1"/>
    <property type="molecule type" value="Genomic_DNA"/>
</dbReference>
<proteinExistence type="predicted"/>
<dbReference type="AlphaFoldDB" id="A0A8S1D0P9"/>
<sequence>MEEEYVSQDVLLDFLRKLSPKMVSSETLMILYILIDKATDVRINLNDFSEMYPSESDYELKVLQIFASRKATQISFLEIKNAIIPSDNNPPLMESQMWTEIAKFKNVKNLSINKYQFLLRDLMEMCKNMPNLNEIQVVIECDSEFPEDDPQFIQEFSNSFDKIKEFVFHAPGRAMKSLEAMSFSGKLTKFGIKHLPNLKWFATIGFYIDKSLACQEMDISCKLQYFRLNAIYLEEFASKFDKFPSVEALVVSWTELNDVVSQDSKINKKKLNLLKKFKKLNDLCLCNLTSPEYLTVLLDNLGQKLKFLDINYDTDHKMKIDLNQIQETCPLLSNLTINVADFEESQSMDSFRSLKKLQIIFDTNSSEKVCLSNLLSPPNLEVVHLEGFQVTRQELQEMTLKIKDKTILTKVKKLGLFLNWENSGEMKVALEKEGKRLVSAVLNMQQIDEENVTLEFF</sequence>
<keyword evidence="2" id="KW-1185">Reference proteome</keyword>
<dbReference type="SUPFAM" id="SSF52047">
    <property type="entry name" value="RNI-like"/>
    <property type="match status" value="1"/>
</dbReference>
<name>A0A8S1D0P9_9INSE</name>
<protein>
    <submittedName>
        <fullName evidence="1">Uncharacterized protein</fullName>
    </submittedName>
</protein>
<evidence type="ECO:0000313" key="1">
    <source>
        <dbReference type="EMBL" id="CAB3375054.1"/>
    </source>
</evidence>
<reference evidence="1 2" key="1">
    <citation type="submission" date="2020-04" db="EMBL/GenBank/DDBJ databases">
        <authorList>
            <person name="Alioto T."/>
            <person name="Alioto T."/>
            <person name="Gomez Garrido J."/>
        </authorList>
    </citation>
    <scope>NUCLEOTIDE SEQUENCE [LARGE SCALE GENOMIC DNA]</scope>
</reference>
<dbReference type="Proteomes" id="UP000494165">
    <property type="component" value="Unassembled WGS sequence"/>
</dbReference>
<evidence type="ECO:0000313" key="2">
    <source>
        <dbReference type="Proteomes" id="UP000494165"/>
    </source>
</evidence>
<organism evidence="1 2">
    <name type="scientific">Cloeon dipterum</name>
    <dbReference type="NCBI Taxonomy" id="197152"/>
    <lineage>
        <taxon>Eukaryota</taxon>
        <taxon>Metazoa</taxon>
        <taxon>Ecdysozoa</taxon>
        <taxon>Arthropoda</taxon>
        <taxon>Hexapoda</taxon>
        <taxon>Insecta</taxon>
        <taxon>Pterygota</taxon>
        <taxon>Palaeoptera</taxon>
        <taxon>Ephemeroptera</taxon>
        <taxon>Pisciforma</taxon>
        <taxon>Baetidae</taxon>
        <taxon>Cloeon</taxon>
    </lineage>
</organism>
<accession>A0A8S1D0P9</accession>
<gene>
    <name evidence="1" type="ORF">CLODIP_2_CD13024</name>
</gene>
<comment type="caution">
    <text evidence="1">The sequence shown here is derived from an EMBL/GenBank/DDBJ whole genome shotgun (WGS) entry which is preliminary data.</text>
</comment>